<evidence type="ECO:0000256" key="2">
    <source>
        <dbReference type="SAM" id="MobiDB-lite"/>
    </source>
</evidence>
<dbReference type="EMBL" id="MLCF01000020">
    <property type="protein sequence ID" value="OIV38504.1"/>
    <property type="molecule type" value="Genomic_DNA"/>
</dbReference>
<feature type="compositionally biased region" description="Low complexity" evidence="2">
    <location>
        <begin position="193"/>
        <end position="204"/>
    </location>
</feature>
<dbReference type="RefSeq" id="WP_071655506.1">
    <property type="nucleotide sequence ID" value="NZ_MLCF01000020.1"/>
</dbReference>
<dbReference type="InterPro" id="IPR051324">
    <property type="entry name" value="Stress/Tellurium_Resist"/>
</dbReference>
<dbReference type="STRING" id="1428644.BIV57_05320"/>
<organism evidence="4 5">
    <name type="scientific">Mangrovactinospora gilvigrisea</name>
    <dbReference type="NCBI Taxonomy" id="1428644"/>
    <lineage>
        <taxon>Bacteria</taxon>
        <taxon>Bacillati</taxon>
        <taxon>Actinomycetota</taxon>
        <taxon>Actinomycetes</taxon>
        <taxon>Kitasatosporales</taxon>
        <taxon>Streptomycetaceae</taxon>
        <taxon>Mangrovactinospora</taxon>
    </lineage>
</organism>
<evidence type="ECO:0000259" key="3">
    <source>
        <dbReference type="Pfam" id="PF02342"/>
    </source>
</evidence>
<dbReference type="InterPro" id="IPR003325">
    <property type="entry name" value="TerD"/>
</dbReference>
<evidence type="ECO:0000313" key="4">
    <source>
        <dbReference type="EMBL" id="OIV38504.1"/>
    </source>
</evidence>
<evidence type="ECO:0000313" key="5">
    <source>
        <dbReference type="Proteomes" id="UP000243342"/>
    </source>
</evidence>
<feature type="domain" description="TerD" evidence="3">
    <location>
        <begin position="1"/>
        <end position="178"/>
    </location>
</feature>
<comment type="caution">
    <text evidence="4">The sequence shown here is derived from an EMBL/GenBank/DDBJ whole genome shotgun (WGS) entry which is preliminary data.</text>
</comment>
<feature type="region of interest" description="Disordered" evidence="2">
    <location>
        <begin position="186"/>
        <end position="265"/>
    </location>
</feature>
<gene>
    <name evidence="4" type="ORF">BIV57_05320</name>
</gene>
<dbReference type="OrthoDB" id="56224at2"/>
<accession>A0A1J7CAG5</accession>
<feature type="compositionally biased region" description="Pro residues" evidence="2">
    <location>
        <begin position="245"/>
        <end position="257"/>
    </location>
</feature>
<protein>
    <recommendedName>
        <fullName evidence="3">TerD domain-containing protein</fullName>
    </recommendedName>
</protein>
<dbReference type="AlphaFoldDB" id="A0A1J7CAG5"/>
<dbReference type="Pfam" id="PF02342">
    <property type="entry name" value="TerD"/>
    <property type="match status" value="1"/>
</dbReference>
<sequence>MTEELAKGTHIPLSATAVRAVIRWSLGAVPDVDASALLLGADDKVRNDTDFVFYNQPTHPSHLVKRRAKTRGPEGRTDSIDIDLARLPADVRRVVIAASTDGGTFGKVSGLAVLLFDLNDAVVNGTDPNRALARFVVPGATVETALLCGELYRRAGTWRFRAIGQGYDSGLIGLATDFGIRIDDPEEEEARPSEPARQPSSGSAPPEPAENRRRAEPVAATPAGNPARQEPPPDPSPSPVTAAPPAEPPAFALPPQGPQFQPHRR</sequence>
<dbReference type="PANTHER" id="PTHR32097">
    <property type="entry name" value="CAMP-BINDING PROTEIN 1-RELATED"/>
    <property type="match status" value="1"/>
</dbReference>
<dbReference type="CDD" id="cd06974">
    <property type="entry name" value="TerD_like"/>
    <property type="match status" value="1"/>
</dbReference>
<comment type="similarity">
    <text evidence="1">Belongs to the CAPAB/TerDEXZ family.</text>
</comment>
<keyword evidence="5" id="KW-1185">Reference proteome</keyword>
<proteinExistence type="inferred from homology"/>
<dbReference type="Proteomes" id="UP000243342">
    <property type="component" value="Unassembled WGS sequence"/>
</dbReference>
<dbReference type="Gene3D" id="2.60.60.30">
    <property type="entry name" value="sav2460 like domains"/>
    <property type="match status" value="1"/>
</dbReference>
<name>A0A1J7CAG5_9ACTN</name>
<feature type="compositionally biased region" description="Pro residues" evidence="2">
    <location>
        <begin position="229"/>
        <end position="238"/>
    </location>
</feature>
<reference evidence="4 5" key="1">
    <citation type="submission" date="2016-10" db="EMBL/GenBank/DDBJ databases">
        <title>Genome sequence of Streptomyces gilvigriseus MUSC 26.</title>
        <authorList>
            <person name="Lee L.-H."/>
            <person name="Ser H.-L."/>
        </authorList>
    </citation>
    <scope>NUCLEOTIDE SEQUENCE [LARGE SCALE GENOMIC DNA]</scope>
    <source>
        <strain evidence="4 5">MUSC 26</strain>
    </source>
</reference>
<evidence type="ECO:0000256" key="1">
    <source>
        <dbReference type="ARBA" id="ARBA00008775"/>
    </source>
</evidence>
<dbReference type="PANTHER" id="PTHR32097:SF4">
    <property type="entry name" value="GENERAL STRESS PROTEIN 16U"/>
    <property type="match status" value="1"/>
</dbReference>